<name>A0A840W071_9ACTN</name>
<comment type="caution">
    <text evidence="1">The sequence shown here is derived from an EMBL/GenBank/DDBJ whole genome shotgun (WGS) entry which is preliminary data.</text>
</comment>
<dbReference type="EMBL" id="JACHDP010000001">
    <property type="protein sequence ID" value="MBB5481626.1"/>
    <property type="molecule type" value="Genomic_DNA"/>
</dbReference>
<dbReference type="Pfam" id="PF02567">
    <property type="entry name" value="PhzC-PhzF"/>
    <property type="match status" value="1"/>
</dbReference>
<dbReference type="PIRSF" id="PIRSF016184">
    <property type="entry name" value="PhzC_PhzF"/>
    <property type="match status" value="1"/>
</dbReference>
<dbReference type="Gene3D" id="3.10.310.10">
    <property type="entry name" value="Diaminopimelate Epimerase, Chain A, domain 1"/>
    <property type="match status" value="2"/>
</dbReference>
<evidence type="ECO:0000313" key="2">
    <source>
        <dbReference type="Proteomes" id="UP000586947"/>
    </source>
</evidence>
<reference evidence="1 2" key="1">
    <citation type="submission" date="2020-08" db="EMBL/GenBank/DDBJ databases">
        <title>Sequencing the genomes of 1000 actinobacteria strains.</title>
        <authorList>
            <person name="Klenk H.-P."/>
        </authorList>
    </citation>
    <scope>NUCLEOTIDE SEQUENCE [LARGE SCALE GENOMIC DNA]</scope>
    <source>
        <strain evidence="1 2">DSM 103125</strain>
    </source>
</reference>
<dbReference type="SUPFAM" id="SSF54506">
    <property type="entry name" value="Diaminopimelate epimerase-like"/>
    <property type="match status" value="1"/>
</dbReference>
<dbReference type="AlphaFoldDB" id="A0A840W071"/>
<organism evidence="1 2">
    <name type="scientific">Micromonospora parathelypteridis</name>
    <dbReference type="NCBI Taxonomy" id="1839617"/>
    <lineage>
        <taxon>Bacteria</taxon>
        <taxon>Bacillati</taxon>
        <taxon>Actinomycetota</taxon>
        <taxon>Actinomycetes</taxon>
        <taxon>Micromonosporales</taxon>
        <taxon>Micromonosporaceae</taxon>
        <taxon>Micromonospora</taxon>
    </lineage>
</organism>
<accession>A0A840W071</accession>
<sequence length="310" mass="31335">MAPSDNVSRVGWRGDDGLAEAASADSFVITTVRACLREGRGGSPTAVVDESGSPTLADVMTDADRGQVPGRVGASHAVFVRRASADEPVGLRFFAAEGELPACGHGTVAAVAFLAAQRPGAEQEFRLRVSGRTFVGRAVRAGDLIHAAFDPGPVVVRDATSAEIGPVVDALGVAPGHLLAGACVASLGRARILVPVSTPDAVVGLGPRLDRLRAVCDRLGLLGCYVYSAPTRSGGVVARMFAPSIGVPEDIANVNSTACLAARLSGSGFGRLSVDMGDVLGEPATITASARPGPTGPRVLVGAAALIAGR</sequence>
<dbReference type="InterPro" id="IPR003719">
    <property type="entry name" value="Phenazine_PhzF-like"/>
</dbReference>
<gene>
    <name evidence="1" type="ORF">HNR20_006131</name>
</gene>
<evidence type="ECO:0000313" key="1">
    <source>
        <dbReference type="EMBL" id="MBB5481626.1"/>
    </source>
</evidence>
<dbReference type="GO" id="GO:0005737">
    <property type="term" value="C:cytoplasm"/>
    <property type="evidence" value="ECO:0007669"/>
    <property type="project" value="TreeGrafter"/>
</dbReference>
<keyword evidence="2" id="KW-1185">Reference proteome</keyword>
<dbReference type="PANTHER" id="PTHR13774">
    <property type="entry name" value="PHENAZINE BIOSYNTHESIS PROTEIN"/>
    <property type="match status" value="1"/>
</dbReference>
<protein>
    <submittedName>
        <fullName evidence="1">PhzF family phenazine biosynthesis protein</fullName>
    </submittedName>
</protein>
<dbReference type="RefSeq" id="WP_184187312.1">
    <property type="nucleotide sequence ID" value="NZ_BMNF01000006.1"/>
</dbReference>
<dbReference type="GO" id="GO:0016853">
    <property type="term" value="F:isomerase activity"/>
    <property type="evidence" value="ECO:0007669"/>
    <property type="project" value="TreeGrafter"/>
</dbReference>
<dbReference type="Proteomes" id="UP000586947">
    <property type="component" value="Unassembled WGS sequence"/>
</dbReference>
<proteinExistence type="predicted"/>